<reference evidence="1 2" key="1">
    <citation type="submission" date="2017-11" db="EMBL/GenBank/DDBJ databases">
        <authorList>
            <person name="Han C.G."/>
        </authorList>
    </citation>
    <scope>NUCLEOTIDE SEQUENCE [LARGE SCALE GENOMIC DNA]</scope>
    <source>
        <strain evidence="1 2">A8</strain>
    </source>
</reference>
<reference evidence="1 2" key="2">
    <citation type="submission" date="2018-01" db="EMBL/GenBank/DDBJ databases">
        <title>Genomic study of Klebsiella pneumoniae.</title>
        <authorList>
            <person name="Yang Y."/>
            <person name="Bicalho R."/>
        </authorList>
    </citation>
    <scope>NUCLEOTIDE SEQUENCE [LARGE SCALE GENOMIC DNA]</scope>
    <source>
        <strain evidence="1 2">A8</strain>
    </source>
</reference>
<dbReference type="EMBL" id="PIDP01001650">
    <property type="protein sequence ID" value="PLM90549.1"/>
    <property type="molecule type" value="Genomic_DNA"/>
</dbReference>
<dbReference type="Proteomes" id="UP000234412">
    <property type="component" value="Unassembled WGS sequence"/>
</dbReference>
<organism evidence="1 2">
    <name type="scientific">Klebsiella variicola</name>
    <dbReference type="NCBI Taxonomy" id="244366"/>
    <lineage>
        <taxon>Bacteria</taxon>
        <taxon>Pseudomonadati</taxon>
        <taxon>Pseudomonadota</taxon>
        <taxon>Gammaproteobacteria</taxon>
        <taxon>Enterobacterales</taxon>
        <taxon>Enterobacteriaceae</taxon>
        <taxon>Klebsiella/Raoultella group</taxon>
        <taxon>Klebsiella</taxon>
        <taxon>Klebsiella pneumoniae complex</taxon>
    </lineage>
</organism>
<dbReference type="AlphaFoldDB" id="A0A2N4YSL4"/>
<comment type="caution">
    <text evidence="1">The sequence shown here is derived from an EMBL/GenBank/DDBJ whole genome shotgun (WGS) entry which is preliminary data.</text>
</comment>
<accession>A0A2N4YSL4</accession>
<sequence length="128" mass="15160">MNEKCLGWNEIPVKISASNAETANFATDVVNVYNEFIHYLYYNLREDAFLIKMKDGFYREIFIMDIINLTLQEWFESPEEIKIKHISVPEVKTILSSYHEFLIKCFSGDGYVLYYKRIEISANKQRVI</sequence>
<evidence type="ECO:0000313" key="1">
    <source>
        <dbReference type="EMBL" id="PLM90549.1"/>
    </source>
</evidence>
<gene>
    <name evidence="1" type="ORF">CWN47_30325</name>
</gene>
<protein>
    <submittedName>
        <fullName evidence="1">Uncharacterized protein</fullName>
    </submittedName>
</protein>
<evidence type="ECO:0000313" key="2">
    <source>
        <dbReference type="Proteomes" id="UP000234412"/>
    </source>
</evidence>
<name>A0A2N4YSL4_KLEVA</name>
<proteinExistence type="predicted"/>